<evidence type="ECO:0000313" key="3">
    <source>
        <dbReference type="Proteomes" id="UP000051952"/>
    </source>
</evidence>
<evidence type="ECO:0000313" key="2">
    <source>
        <dbReference type="EMBL" id="CUE61842.1"/>
    </source>
</evidence>
<accession>A0A0S4IQE8</accession>
<name>A0A0S4IQE8_BODSA</name>
<gene>
    <name evidence="2" type="ORF">BSAL_49855</name>
</gene>
<dbReference type="EMBL" id="CYKH01000029">
    <property type="protein sequence ID" value="CUE61842.1"/>
    <property type="molecule type" value="Genomic_DNA"/>
</dbReference>
<feature type="compositionally biased region" description="Low complexity" evidence="1">
    <location>
        <begin position="36"/>
        <end position="49"/>
    </location>
</feature>
<protein>
    <submittedName>
        <fullName evidence="2">Uncharacterized protein</fullName>
    </submittedName>
</protein>
<dbReference type="Proteomes" id="UP000051952">
    <property type="component" value="Unassembled WGS sequence"/>
</dbReference>
<dbReference type="VEuPathDB" id="TriTrypDB:BSAL_49855"/>
<dbReference type="AlphaFoldDB" id="A0A0S4IQE8"/>
<reference evidence="3" key="1">
    <citation type="submission" date="2015-09" db="EMBL/GenBank/DDBJ databases">
        <authorList>
            <consortium name="Pathogen Informatics"/>
        </authorList>
    </citation>
    <scope>NUCLEOTIDE SEQUENCE [LARGE SCALE GENOMIC DNA]</scope>
    <source>
        <strain evidence="3">Lake Konstanz</strain>
    </source>
</reference>
<organism evidence="2 3">
    <name type="scientific">Bodo saltans</name>
    <name type="common">Flagellated protozoan</name>
    <dbReference type="NCBI Taxonomy" id="75058"/>
    <lineage>
        <taxon>Eukaryota</taxon>
        <taxon>Discoba</taxon>
        <taxon>Euglenozoa</taxon>
        <taxon>Kinetoplastea</taxon>
        <taxon>Metakinetoplastina</taxon>
        <taxon>Eubodonida</taxon>
        <taxon>Bodonidae</taxon>
        <taxon>Bodo</taxon>
    </lineage>
</organism>
<sequence>MSRSQSPKKSLSGTKSISLSLTAIFTMSSSLSSSELRSTTTSSSQSPRRSLSDTQFSSLSHTASFTMSSSQSLRRSRSNTLSLTETYTTTFTRFGSLSSSLSVTAGSTLTCTILESATKRISLSTTFVILSQTDVRSQSNSRTLSPLSQTISNVTRTGQPKVSLSVIDSVSHDATHSQSISFWNCSALSEITGVMLPLQEDSAMKIFAASFATFGVLQPVTTYPTLIVPRTDVLVELPSMTLNTGPVERFQLIAAFPLDMSLSLSSPPSAARWLVANVTMGSIPSLKWTSTKSSNTADPWWAIIVEAPEPPNGWLPNSKLVSVFEDRTFELTATMSCDGSAVMQVVFVVPAPGIPQREYADEVKAAGRYSQMVSAFARLSSGITVGRMMATRLSVVRR</sequence>
<keyword evidence="3" id="KW-1185">Reference proteome</keyword>
<feature type="region of interest" description="Disordered" evidence="1">
    <location>
        <begin position="36"/>
        <end position="55"/>
    </location>
</feature>
<proteinExistence type="predicted"/>
<evidence type="ECO:0000256" key="1">
    <source>
        <dbReference type="SAM" id="MobiDB-lite"/>
    </source>
</evidence>